<dbReference type="FunFam" id="1.20.1420.30:FF:000009">
    <property type="entry name" value="sodium/potassium/calcium exchanger 5 isoform X2"/>
    <property type="match status" value="1"/>
</dbReference>
<feature type="transmembrane region" description="Helical" evidence="18">
    <location>
        <begin position="155"/>
        <end position="177"/>
    </location>
</feature>
<evidence type="ECO:0000256" key="7">
    <source>
        <dbReference type="ARBA" id="ARBA00022692"/>
    </source>
</evidence>
<dbReference type="GO" id="GO:0005886">
    <property type="term" value="C:plasma membrane"/>
    <property type="evidence" value="ECO:0007669"/>
    <property type="project" value="TreeGrafter"/>
</dbReference>
<feature type="transmembrane region" description="Helical" evidence="18">
    <location>
        <begin position="424"/>
        <end position="454"/>
    </location>
</feature>
<keyword evidence="7 18" id="KW-0812">Transmembrane</keyword>
<evidence type="ECO:0000256" key="5">
    <source>
        <dbReference type="ARBA" id="ARBA00022538"/>
    </source>
</evidence>
<evidence type="ECO:0000256" key="4">
    <source>
        <dbReference type="ARBA" id="ARBA00022449"/>
    </source>
</evidence>
<dbReference type="Gene3D" id="1.20.1420.30">
    <property type="entry name" value="NCX, central ion-binding region"/>
    <property type="match status" value="2"/>
</dbReference>
<keyword evidence="14" id="KW-0406">Ion transport</keyword>
<evidence type="ECO:0000256" key="16">
    <source>
        <dbReference type="ARBA" id="ARBA00023201"/>
    </source>
</evidence>
<feature type="transmembrane region" description="Helical" evidence="18">
    <location>
        <begin position="616"/>
        <end position="636"/>
    </location>
</feature>
<feature type="transmembrane region" description="Helical" evidence="18">
    <location>
        <begin position="559"/>
        <end position="577"/>
    </location>
</feature>
<keyword evidence="15 18" id="KW-0472">Membrane</keyword>
<keyword evidence="13" id="KW-0915">Sodium</keyword>
<protein>
    <recommendedName>
        <fullName evidence="19">Sodium/calcium exchanger membrane region domain-containing protein</fullName>
    </recommendedName>
</protein>
<dbReference type="GO" id="GO:0005262">
    <property type="term" value="F:calcium channel activity"/>
    <property type="evidence" value="ECO:0007669"/>
    <property type="project" value="TreeGrafter"/>
</dbReference>
<evidence type="ECO:0000256" key="17">
    <source>
        <dbReference type="SAM" id="MobiDB-lite"/>
    </source>
</evidence>
<name>A0A8W8I9J3_MAGGI</name>
<proteinExistence type="inferred from homology"/>
<dbReference type="FunFam" id="1.20.1420.30:FF:000004">
    <property type="entry name" value="Sodium/potassium/calcium exchanger 2 isoform 1"/>
    <property type="match status" value="1"/>
</dbReference>
<evidence type="ECO:0000256" key="3">
    <source>
        <dbReference type="ARBA" id="ARBA00022448"/>
    </source>
</evidence>
<dbReference type="NCBIfam" id="TIGR00367">
    <property type="entry name" value="calcium/sodium antiporter"/>
    <property type="match status" value="1"/>
</dbReference>
<evidence type="ECO:0000256" key="15">
    <source>
        <dbReference type="ARBA" id="ARBA00023136"/>
    </source>
</evidence>
<feature type="domain" description="Sodium/calcium exchanger membrane region" evidence="19">
    <location>
        <begin position="90"/>
        <end position="231"/>
    </location>
</feature>
<feature type="transmembrane region" description="Helical" evidence="18">
    <location>
        <begin position="213"/>
        <end position="230"/>
    </location>
</feature>
<keyword evidence="10" id="KW-0769">Symport</keyword>
<feature type="transmembrane region" description="Helical" evidence="18">
    <location>
        <begin position="86"/>
        <end position="104"/>
    </location>
</feature>
<evidence type="ECO:0000256" key="14">
    <source>
        <dbReference type="ARBA" id="ARBA00023065"/>
    </source>
</evidence>
<comment type="subcellular location">
    <subcellularLocation>
        <location evidence="1">Membrane</location>
        <topology evidence="1">Multi-pass membrane protein</topology>
    </subcellularLocation>
</comment>
<reference evidence="20" key="1">
    <citation type="submission" date="2022-08" db="UniProtKB">
        <authorList>
            <consortium name="EnsemblMetazoa"/>
        </authorList>
    </citation>
    <scope>IDENTIFICATION</scope>
    <source>
        <strain evidence="20">05x7-T-G4-1.051#20</strain>
    </source>
</reference>
<keyword evidence="12 18" id="KW-1133">Transmembrane helix</keyword>
<dbReference type="Pfam" id="PF01699">
    <property type="entry name" value="Na_Ca_ex"/>
    <property type="match status" value="2"/>
</dbReference>
<evidence type="ECO:0000313" key="20">
    <source>
        <dbReference type="EnsemblMetazoa" id="G13024.3:cds"/>
    </source>
</evidence>
<evidence type="ECO:0000256" key="9">
    <source>
        <dbReference type="ARBA" id="ARBA00022837"/>
    </source>
</evidence>
<dbReference type="InterPro" id="IPR004481">
    <property type="entry name" value="K/Na/Ca-exchanger"/>
</dbReference>
<feature type="region of interest" description="Disordered" evidence="17">
    <location>
        <begin position="1"/>
        <end position="22"/>
    </location>
</feature>
<evidence type="ECO:0000313" key="21">
    <source>
        <dbReference type="Proteomes" id="UP000005408"/>
    </source>
</evidence>
<keyword evidence="21" id="KW-1185">Reference proteome</keyword>
<evidence type="ECO:0000256" key="6">
    <source>
        <dbReference type="ARBA" id="ARBA00022568"/>
    </source>
</evidence>
<keyword evidence="3" id="KW-0813">Transport</keyword>
<keyword evidence="16" id="KW-0739">Sodium transport</keyword>
<keyword evidence="8" id="KW-0732">Signal</keyword>
<dbReference type="InterPro" id="IPR004837">
    <property type="entry name" value="NaCa_Exmemb"/>
</dbReference>
<keyword evidence="11" id="KW-0630">Potassium</keyword>
<dbReference type="AlphaFoldDB" id="A0A8W8I9J3"/>
<feature type="transmembrane region" description="Helical" evidence="18">
    <location>
        <begin position="524"/>
        <end position="547"/>
    </location>
</feature>
<keyword evidence="6" id="KW-0109">Calcium transport</keyword>
<dbReference type="GO" id="GO:0006874">
    <property type="term" value="P:intracellular calcium ion homeostasis"/>
    <property type="evidence" value="ECO:0007669"/>
    <property type="project" value="TreeGrafter"/>
</dbReference>
<dbReference type="GO" id="GO:0015293">
    <property type="term" value="F:symporter activity"/>
    <property type="evidence" value="ECO:0007669"/>
    <property type="project" value="UniProtKB-KW"/>
</dbReference>
<evidence type="ECO:0000256" key="13">
    <source>
        <dbReference type="ARBA" id="ARBA00023053"/>
    </source>
</evidence>
<keyword evidence="4" id="KW-0050">Antiport</keyword>
<sequence length="878" mass="99356">MANRTNQTTVLPSSIDTTPSNESPTTIFWTTTLHLLTSSAPSVTNSSASNVIPNITVLKRQFCTEPAYLEFPPDAFNNEQRQHGGLVLHLIMVIYMFIALAIVCDEYFVTSLDKISAKLGLSEDVAGATFMAAGSSAPELCTAIIGVFITKGDVGVGTIVGSAVFNILVVIGLCGILAGEVVALTWWSFTRDAVYYSFSVVVLVLVVQDGKVTWYESLLMLIFYGGYILVMKFDVPIHAWVSEKVDKIISSNIFPVNGVKTFSKDYEVFEDDDDVFITVDHKSAKNSEPDLPADEYAKSTKIKPKFCDFIFRLMMMKRFRPKTRFRAAAFLIISYRRRMLTDTHLQKRQQFRKMAQKSSVLSYTRSIRGWFNLTMEGENLDGWKTPPKMEEGILKLARWGAIYPLRFMLYYTVPDCRKERWENWFMATFVCSVLWIVIYSYVMVWMVTLIGYTLSIPDSVMGITFLAAGTSIPDAMASVFVAKQGMGDMAVSNSLGSNVFDILLGLSLPWFLKTGVAYAGTTVHINSNGMVFSILLLFLTVIILVAALKYTRWRLTRRLGFFCLLVYAVYILISVMIECNVFGGSVRRKHINLASYGRPRFMNKSFLSGPHWTPTLYAAMNVGSVLVVCWLAVVWLDSSSSQRPGRRPRFNQWRNPNFLRNFERRMMNGSPVYSPKAVGLMKKGWGKKNIYNKVNKAFGKCDIPDQDVVKNMFPGLFRSVDELYTLPEMQQGKTKVIETPSIREWRAQPSRKILIPKTVSTATKNINVVLESDQATITGSFSQKAYICDCCKVDRFFETYENVTVGDTTYEVIKIPNEGQFFAIERCPEQPNCAYGGCIQRYTRQPILIWNDTMPYYPPLDFAQFDFPTHCEWANIGQ</sequence>
<feature type="domain" description="Sodium/calcium exchanger membrane region" evidence="19">
    <location>
        <begin position="425"/>
        <end position="575"/>
    </location>
</feature>
<dbReference type="PANTHER" id="PTHR10846">
    <property type="entry name" value="SODIUM/POTASSIUM/CALCIUM EXCHANGER"/>
    <property type="match status" value="1"/>
</dbReference>
<feature type="transmembrane region" description="Helical" evidence="18">
    <location>
        <begin position="460"/>
        <end position="482"/>
    </location>
</feature>
<feature type="transmembrane region" description="Helical" evidence="18">
    <location>
        <begin position="125"/>
        <end position="149"/>
    </location>
</feature>
<comment type="similarity">
    <text evidence="2">Belongs to the Ca(2+):cation antiporter (CaCA) (TC 2.A.19) family. SLC24A subfamily.</text>
</comment>
<accession>A0A8W8I9J3</accession>
<dbReference type="PANTHER" id="PTHR10846:SF73">
    <property type="entry name" value="SODIUM_CALCIUM EXCHANGER MEMBRANE REGION DOMAIN-CONTAINING PROTEIN"/>
    <property type="match status" value="1"/>
</dbReference>
<dbReference type="InterPro" id="IPR044880">
    <property type="entry name" value="NCX_ion-bd_dom_sf"/>
</dbReference>
<evidence type="ECO:0000256" key="18">
    <source>
        <dbReference type="SAM" id="Phobius"/>
    </source>
</evidence>
<dbReference type="Proteomes" id="UP000005408">
    <property type="component" value="Unassembled WGS sequence"/>
</dbReference>
<dbReference type="GO" id="GO:0008273">
    <property type="term" value="F:calcium, potassium:sodium antiporter activity"/>
    <property type="evidence" value="ECO:0007669"/>
    <property type="project" value="TreeGrafter"/>
</dbReference>
<evidence type="ECO:0000259" key="19">
    <source>
        <dbReference type="Pfam" id="PF01699"/>
    </source>
</evidence>
<keyword evidence="9" id="KW-0106">Calcium</keyword>
<evidence type="ECO:0000256" key="8">
    <source>
        <dbReference type="ARBA" id="ARBA00022729"/>
    </source>
</evidence>
<evidence type="ECO:0000256" key="2">
    <source>
        <dbReference type="ARBA" id="ARBA00005364"/>
    </source>
</evidence>
<dbReference type="EnsemblMetazoa" id="G13024.3">
    <property type="protein sequence ID" value="G13024.3:cds"/>
    <property type="gene ID" value="G13024"/>
</dbReference>
<evidence type="ECO:0000256" key="12">
    <source>
        <dbReference type="ARBA" id="ARBA00022989"/>
    </source>
</evidence>
<evidence type="ECO:0000256" key="1">
    <source>
        <dbReference type="ARBA" id="ARBA00004141"/>
    </source>
</evidence>
<keyword evidence="5" id="KW-0633">Potassium transport</keyword>
<evidence type="ECO:0000256" key="10">
    <source>
        <dbReference type="ARBA" id="ARBA00022847"/>
    </source>
</evidence>
<evidence type="ECO:0000256" key="11">
    <source>
        <dbReference type="ARBA" id="ARBA00022958"/>
    </source>
</evidence>
<organism evidence="20 21">
    <name type="scientific">Magallana gigas</name>
    <name type="common">Pacific oyster</name>
    <name type="synonym">Crassostrea gigas</name>
    <dbReference type="NCBI Taxonomy" id="29159"/>
    <lineage>
        <taxon>Eukaryota</taxon>
        <taxon>Metazoa</taxon>
        <taxon>Spiralia</taxon>
        <taxon>Lophotrochozoa</taxon>
        <taxon>Mollusca</taxon>
        <taxon>Bivalvia</taxon>
        <taxon>Autobranchia</taxon>
        <taxon>Pteriomorphia</taxon>
        <taxon>Ostreida</taxon>
        <taxon>Ostreoidea</taxon>
        <taxon>Ostreidae</taxon>
        <taxon>Magallana</taxon>
    </lineage>
</organism>